<accession>A0ACC3T145</accession>
<dbReference type="Proteomes" id="UP001433508">
    <property type="component" value="Unassembled WGS sequence"/>
</dbReference>
<name>A0ACC3T145_LIPKO</name>
<reference evidence="2" key="1">
    <citation type="journal article" date="2024" name="Front. Bioeng. Biotechnol.">
        <title>Genome-scale model development and genomic sequencing of the oleaginous clade Lipomyces.</title>
        <authorList>
            <person name="Czajka J.J."/>
            <person name="Han Y."/>
            <person name="Kim J."/>
            <person name="Mondo S.J."/>
            <person name="Hofstad B.A."/>
            <person name="Robles A."/>
            <person name="Haridas S."/>
            <person name="Riley R."/>
            <person name="LaButti K."/>
            <person name="Pangilinan J."/>
            <person name="Andreopoulos W."/>
            <person name="Lipzen A."/>
            <person name="Yan J."/>
            <person name="Wang M."/>
            <person name="Ng V."/>
            <person name="Grigoriev I.V."/>
            <person name="Spatafora J.W."/>
            <person name="Magnuson J.K."/>
            <person name="Baker S.E."/>
            <person name="Pomraning K.R."/>
        </authorList>
    </citation>
    <scope>NUCLEOTIDE SEQUENCE [LARGE SCALE GENOMIC DNA]</scope>
    <source>
        <strain evidence="2">CBS 7786</strain>
    </source>
</reference>
<proteinExistence type="predicted"/>
<dbReference type="EMBL" id="MU971367">
    <property type="protein sequence ID" value="KAK9237608.1"/>
    <property type="molecule type" value="Genomic_DNA"/>
</dbReference>
<comment type="caution">
    <text evidence="1">The sequence shown here is derived from an EMBL/GenBank/DDBJ whole genome shotgun (WGS) entry which is preliminary data.</text>
</comment>
<evidence type="ECO:0000313" key="2">
    <source>
        <dbReference type="Proteomes" id="UP001433508"/>
    </source>
</evidence>
<protein>
    <submittedName>
        <fullName evidence="1">UAA transporter</fullName>
    </submittedName>
</protein>
<evidence type="ECO:0000313" key="1">
    <source>
        <dbReference type="EMBL" id="KAK9237608.1"/>
    </source>
</evidence>
<gene>
    <name evidence="1" type="ORF">V1525DRAFT_456649</name>
</gene>
<keyword evidence="2" id="KW-1185">Reference proteome</keyword>
<organism evidence="1 2">
    <name type="scientific">Lipomyces kononenkoae</name>
    <name type="common">Yeast</name>
    <dbReference type="NCBI Taxonomy" id="34357"/>
    <lineage>
        <taxon>Eukaryota</taxon>
        <taxon>Fungi</taxon>
        <taxon>Dikarya</taxon>
        <taxon>Ascomycota</taxon>
        <taxon>Saccharomycotina</taxon>
        <taxon>Lipomycetes</taxon>
        <taxon>Lipomycetales</taxon>
        <taxon>Lipomycetaceae</taxon>
        <taxon>Lipomyces</taxon>
    </lineage>
</organism>
<sequence length="390" mass="43047">MVTQTVQRNPKARESSGTLHEKTAVDDDERPNGGSVSNKATGASVAAVSLQLGVGQLAMVMAMILGGCCSNVFTLEAIVKEDPYAGNLITFTQFVFVAVEGYIHFFALSRPPFFLAKSQVPLRQYAIIVVMFFLVSFLNNYVWKYHISVPVHIIFRSGGTMMSMVVGGLFGKRYSIVQVASVTLLTIGVISATLFDSKKKKLNQIDTTVVASTEEFSLGIFILFLAQVLSALMSQLTEFTYKKYGNHWRENLFYMHFLSLPLFYPIRKSIIDEFKTLSASRPLALIPSRLALYIPRVLVPQGLMYLALNGLTQYICVRGVNNLAGNATALTVAIVLNVRKCISLLFSIYIFGNNLSFGTCFGAALVFGGAAWYSLETSRLRQVQKRAKAL</sequence>